<accession>A0A0F9TSQ4</accession>
<gene>
    <name evidence="1" type="ORF">LCGC14_0615110</name>
</gene>
<proteinExistence type="predicted"/>
<sequence>MNLGYERWLLVNLPTNEEHRTSEWTLKNKRIVIGTNFGGEEVRSNVATFECSHCFRTYTKFVGKTKFDNLTIGENRWEGGWVR</sequence>
<protein>
    <submittedName>
        <fullName evidence="1">Uncharacterized protein</fullName>
    </submittedName>
</protein>
<evidence type="ECO:0000313" key="1">
    <source>
        <dbReference type="EMBL" id="KKN52161.1"/>
    </source>
</evidence>
<dbReference type="AlphaFoldDB" id="A0A0F9TSQ4"/>
<organism evidence="1">
    <name type="scientific">marine sediment metagenome</name>
    <dbReference type="NCBI Taxonomy" id="412755"/>
    <lineage>
        <taxon>unclassified sequences</taxon>
        <taxon>metagenomes</taxon>
        <taxon>ecological metagenomes</taxon>
    </lineage>
</organism>
<reference evidence="1" key="1">
    <citation type="journal article" date="2015" name="Nature">
        <title>Complex archaea that bridge the gap between prokaryotes and eukaryotes.</title>
        <authorList>
            <person name="Spang A."/>
            <person name="Saw J.H."/>
            <person name="Jorgensen S.L."/>
            <person name="Zaremba-Niedzwiedzka K."/>
            <person name="Martijn J."/>
            <person name="Lind A.E."/>
            <person name="van Eijk R."/>
            <person name="Schleper C."/>
            <person name="Guy L."/>
            <person name="Ettema T.J."/>
        </authorList>
    </citation>
    <scope>NUCLEOTIDE SEQUENCE</scope>
</reference>
<comment type="caution">
    <text evidence="1">The sequence shown here is derived from an EMBL/GenBank/DDBJ whole genome shotgun (WGS) entry which is preliminary data.</text>
</comment>
<name>A0A0F9TSQ4_9ZZZZ</name>
<dbReference type="EMBL" id="LAZR01001030">
    <property type="protein sequence ID" value="KKN52161.1"/>
    <property type="molecule type" value="Genomic_DNA"/>
</dbReference>